<organism evidence="1">
    <name type="scientific">Rhizophora mucronata</name>
    <name type="common">Asiatic mangrove</name>
    <dbReference type="NCBI Taxonomy" id="61149"/>
    <lineage>
        <taxon>Eukaryota</taxon>
        <taxon>Viridiplantae</taxon>
        <taxon>Streptophyta</taxon>
        <taxon>Embryophyta</taxon>
        <taxon>Tracheophyta</taxon>
        <taxon>Spermatophyta</taxon>
        <taxon>Magnoliopsida</taxon>
        <taxon>eudicotyledons</taxon>
        <taxon>Gunneridae</taxon>
        <taxon>Pentapetalae</taxon>
        <taxon>rosids</taxon>
        <taxon>fabids</taxon>
        <taxon>Malpighiales</taxon>
        <taxon>Rhizophoraceae</taxon>
        <taxon>Rhizophora</taxon>
    </lineage>
</organism>
<evidence type="ECO:0000313" key="1">
    <source>
        <dbReference type="EMBL" id="MBX32356.1"/>
    </source>
</evidence>
<proteinExistence type="predicted"/>
<name>A0A2P2MQ65_RHIMU</name>
<dbReference type="EMBL" id="GGEC01051872">
    <property type="protein sequence ID" value="MBX32356.1"/>
    <property type="molecule type" value="Transcribed_RNA"/>
</dbReference>
<dbReference type="AlphaFoldDB" id="A0A2P2MQ65"/>
<reference evidence="1" key="1">
    <citation type="submission" date="2018-02" db="EMBL/GenBank/DDBJ databases">
        <title>Rhizophora mucronata_Transcriptome.</title>
        <authorList>
            <person name="Meera S.P."/>
            <person name="Sreeshan A."/>
            <person name="Augustine A."/>
        </authorList>
    </citation>
    <scope>NUCLEOTIDE SEQUENCE</scope>
    <source>
        <tissue evidence="1">Leaf</tissue>
    </source>
</reference>
<protein>
    <submittedName>
        <fullName evidence="1">Uncharacterized protein</fullName>
    </submittedName>
</protein>
<accession>A0A2P2MQ65</accession>
<sequence>MEVIPRFKNLQIGEIDKSSINSYNPLLTTHIKGNLSHCHVIGEIPSSPFNTTLTS</sequence>